<name>A0A5N7AX69_9EURO</name>
<gene>
    <name evidence="1" type="ORF">BDV26DRAFT_284977</name>
</gene>
<sequence>MFNPTILPFISETDTDRPMNILTLTKDVRMLFGDFTITFKHLSDCQYKIDYANPDQFLRIIQLPVTRILYLPLDQRIDPPSVEFLKVYHAIAKILYLSGAGEYIDRFLWDMDEMEGGQVNPNGSSRIDEYVRFKLSDGLEGMQVDSK</sequence>
<keyword evidence="2" id="KW-1185">Reference proteome</keyword>
<dbReference type="EMBL" id="ML736309">
    <property type="protein sequence ID" value="KAE8373619.1"/>
    <property type="molecule type" value="Genomic_DNA"/>
</dbReference>
<reference evidence="1 2" key="1">
    <citation type="submission" date="2019-04" db="EMBL/GenBank/DDBJ databases">
        <title>Friends and foes A comparative genomics studyof 23 Aspergillus species from section Flavi.</title>
        <authorList>
            <consortium name="DOE Joint Genome Institute"/>
            <person name="Kjaerbolling I."/>
            <person name="Vesth T."/>
            <person name="Frisvad J.C."/>
            <person name="Nybo J.L."/>
            <person name="Theobald S."/>
            <person name="Kildgaard S."/>
            <person name="Isbrandt T."/>
            <person name="Kuo A."/>
            <person name="Sato A."/>
            <person name="Lyhne E.K."/>
            <person name="Kogle M.E."/>
            <person name="Wiebenga A."/>
            <person name="Kun R.S."/>
            <person name="Lubbers R.J."/>
            <person name="Makela M.R."/>
            <person name="Barry K."/>
            <person name="Chovatia M."/>
            <person name="Clum A."/>
            <person name="Daum C."/>
            <person name="Haridas S."/>
            <person name="He G."/>
            <person name="LaButti K."/>
            <person name="Lipzen A."/>
            <person name="Mondo S."/>
            <person name="Riley R."/>
            <person name="Salamov A."/>
            <person name="Simmons B.A."/>
            <person name="Magnuson J.K."/>
            <person name="Henrissat B."/>
            <person name="Mortensen U.H."/>
            <person name="Larsen T.O."/>
            <person name="Devries R.P."/>
            <person name="Grigoriev I.V."/>
            <person name="Machida M."/>
            <person name="Baker S.E."/>
            <person name="Andersen M.R."/>
        </authorList>
    </citation>
    <scope>NUCLEOTIDE SEQUENCE [LARGE SCALE GENOMIC DNA]</scope>
    <source>
        <strain evidence="1 2">IBT 29228</strain>
    </source>
</reference>
<dbReference type="Proteomes" id="UP000326198">
    <property type="component" value="Unassembled WGS sequence"/>
</dbReference>
<evidence type="ECO:0000313" key="2">
    <source>
        <dbReference type="Proteomes" id="UP000326198"/>
    </source>
</evidence>
<evidence type="ECO:0000313" key="1">
    <source>
        <dbReference type="EMBL" id="KAE8373619.1"/>
    </source>
</evidence>
<protein>
    <recommendedName>
        <fullName evidence="3">HNH nuclease domain-containing protein</fullName>
    </recommendedName>
</protein>
<evidence type="ECO:0008006" key="3">
    <source>
        <dbReference type="Google" id="ProtNLM"/>
    </source>
</evidence>
<proteinExistence type="predicted"/>
<accession>A0A5N7AX69</accession>
<dbReference type="OrthoDB" id="2104739at2759"/>
<dbReference type="AlphaFoldDB" id="A0A5N7AX69"/>
<organism evidence="1 2">
    <name type="scientific">Aspergillus bertholletiae</name>
    <dbReference type="NCBI Taxonomy" id="1226010"/>
    <lineage>
        <taxon>Eukaryota</taxon>
        <taxon>Fungi</taxon>
        <taxon>Dikarya</taxon>
        <taxon>Ascomycota</taxon>
        <taxon>Pezizomycotina</taxon>
        <taxon>Eurotiomycetes</taxon>
        <taxon>Eurotiomycetidae</taxon>
        <taxon>Eurotiales</taxon>
        <taxon>Aspergillaceae</taxon>
        <taxon>Aspergillus</taxon>
        <taxon>Aspergillus subgen. Circumdati</taxon>
    </lineage>
</organism>